<dbReference type="EMBL" id="VZQZ01000002">
    <property type="protein sequence ID" value="KAB0666788.1"/>
    <property type="molecule type" value="Genomic_DNA"/>
</dbReference>
<dbReference type="RefSeq" id="WP_151127524.1">
    <property type="nucleotide sequence ID" value="NZ_VZQZ01000002.1"/>
</dbReference>
<accession>A0A7J4ZTL2</accession>
<dbReference type="SUPFAM" id="SSF48371">
    <property type="entry name" value="ARM repeat"/>
    <property type="match status" value="1"/>
</dbReference>
<dbReference type="Proteomes" id="UP000420562">
    <property type="component" value="Unassembled WGS sequence"/>
</dbReference>
<proteinExistence type="predicted"/>
<dbReference type="AlphaFoldDB" id="A0A7J4ZTL2"/>
<dbReference type="InterPro" id="IPR016024">
    <property type="entry name" value="ARM-type_fold"/>
</dbReference>
<protein>
    <recommendedName>
        <fullName evidence="3">HEAT repeat domain-containing protein</fullName>
    </recommendedName>
</protein>
<evidence type="ECO:0000313" key="1">
    <source>
        <dbReference type="EMBL" id="KAB0666788.1"/>
    </source>
</evidence>
<comment type="caution">
    <text evidence="1">The sequence shown here is derived from an EMBL/GenBank/DDBJ whole genome shotgun (WGS) entry which is preliminary data.</text>
</comment>
<evidence type="ECO:0000313" key="2">
    <source>
        <dbReference type="Proteomes" id="UP000420562"/>
    </source>
</evidence>
<sequence>MDIPTGTIDTRLLASLIIELNISLRYFKSYPDGHPIINASLNKVVALYAQLMKAHDEIVVAAAKNALLVENASLDKSNLVFRDFAGALFEHGIGALIFHKGLNVQELKSFNLILGLKREELSAQGGIEKVWEQSHITALGMRAIRYDLFSATEDDALTGSLKMEQSGEGLWERFARELLGGSLGFGDADDAAGIDPKQLAQVLNRRYRESGADEDNEYIDIFADLIEPEEGGREDATNRHIPGSRIAAFVANLDPDLRRTFLSKSFDIGALGTHSALEDILGHMPDQVIAGILDDIGSNRVTVSPAIMTLLQRLSLHSASGAHDSLPFSQIAEDDAQEKLRIIFSEHAAEEPRFQDGGVTALPRPSSGMAFSSSRQELGLLRETMQAGWLENCVGQIILRLVTAADDPAETESLAKNLGDMCGYLLQTGDYHQLLGIIEQANSPALPPAFREHLAEQFCRRDFLEEVLNGLTTWGKSRFEDIRLLVETIGTPFIGPLLDSLAEEENMSLRRFMMDCLLEFGPAAKESILARLDDQRWYYLRNLLIMLRSLDDPEIVPHLRPLVMSMNPKVRQDALRTLLSYNDPVAERQLLRDLESNDKEVRLAAIGMAEKSRSPDVFRKLLAIVAKSGLSQLDIELKSTAVSSLKEMGREEALPELLKVLGSVNLIRAKALTRLKLDIVRSLEGYPPPSVLPILEKIAKGSDELARQAEESLRTVRIKSDGQ</sequence>
<organism evidence="1 2">
    <name type="scientific">Oryzomonas japonica</name>
    <dbReference type="NCBI Taxonomy" id="2603858"/>
    <lineage>
        <taxon>Bacteria</taxon>
        <taxon>Pseudomonadati</taxon>
        <taxon>Thermodesulfobacteriota</taxon>
        <taxon>Desulfuromonadia</taxon>
        <taxon>Geobacterales</taxon>
        <taxon>Geobacteraceae</taxon>
        <taxon>Oryzomonas</taxon>
    </lineage>
</organism>
<evidence type="ECO:0008006" key="3">
    <source>
        <dbReference type="Google" id="ProtNLM"/>
    </source>
</evidence>
<dbReference type="InterPro" id="IPR011989">
    <property type="entry name" value="ARM-like"/>
</dbReference>
<keyword evidence="2" id="KW-1185">Reference proteome</keyword>
<reference evidence="1 2" key="1">
    <citation type="submission" date="2019-09" db="EMBL/GenBank/DDBJ databases">
        <title>Geobacter sp. Red96, a novel strain isolated from paddy soil.</title>
        <authorList>
            <person name="Xu Z."/>
            <person name="Masuda Y."/>
            <person name="Itoh H."/>
            <person name="Senoo K."/>
        </authorList>
    </citation>
    <scope>NUCLEOTIDE SEQUENCE [LARGE SCALE GENOMIC DNA]</scope>
    <source>
        <strain evidence="1 2">Red96</strain>
    </source>
</reference>
<name>A0A7J4ZTL2_9BACT</name>
<dbReference type="Gene3D" id="1.25.10.10">
    <property type="entry name" value="Leucine-rich Repeat Variant"/>
    <property type="match status" value="1"/>
</dbReference>
<gene>
    <name evidence="1" type="ORF">F6V25_05065</name>
</gene>